<evidence type="ECO:0000313" key="2">
    <source>
        <dbReference type="Proteomes" id="UP000078290"/>
    </source>
</evidence>
<protein>
    <submittedName>
        <fullName evidence="1">Uncharacterized protein</fullName>
    </submittedName>
</protein>
<dbReference type="OrthoDB" id="2972219at2"/>
<dbReference type="EMBL" id="LXMA01000043">
    <property type="protein sequence ID" value="OAT71297.1"/>
    <property type="molecule type" value="Genomic_DNA"/>
</dbReference>
<dbReference type="Proteomes" id="UP000078290">
    <property type="component" value="Unassembled WGS sequence"/>
</dbReference>
<comment type="caution">
    <text evidence="1">The sequence shown here is derived from an EMBL/GenBank/DDBJ whole genome shotgun (WGS) entry which is preliminary data.</text>
</comment>
<reference evidence="2" key="1">
    <citation type="submission" date="2016-05" db="EMBL/GenBank/DDBJ databases">
        <authorList>
            <person name="Wang W."/>
            <person name="Zhu L."/>
        </authorList>
    </citation>
    <scope>NUCLEOTIDE SEQUENCE [LARGE SCALE GENOMIC DNA]</scope>
    <source>
        <strain evidence="2">W-2</strain>
    </source>
</reference>
<proteinExistence type="predicted"/>
<dbReference type="RefSeq" id="WP_064553257.1">
    <property type="nucleotide sequence ID" value="NZ_LXMA01000043.1"/>
</dbReference>
<sequence length="67" mass="7705">MPYPIWIRLEYRNDVGSIIGFTGSIRSETDLLDVLERYGITKSNLVTVCINGKKYPTSRLDRFFSTS</sequence>
<accession>A0A1B7KMH7</accession>
<gene>
    <name evidence="1" type="ORF">A7K69_14505</name>
</gene>
<organism evidence="1 2">
    <name type="scientific">Parageobacillus thermoglucosidasius</name>
    <name type="common">Geobacillus thermoglucosidasius</name>
    <dbReference type="NCBI Taxonomy" id="1426"/>
    <lineage>
        <taxon>Bacteria</taxon>
        <taxon>Bacillati</taxon>
        <taxon>Bacillota</taxon>
        <taxon>Bacilli</taxon>
        <taxon>Bacillales</taxon>
        <taxon>Anoxybacillaceae</taxon>
        <taxon>Parageobacillus</taxon>
    </lineage>
</organism>
<evidence type="ECO:0000313" key="1">
    <source>
        <dbReference type="EMBL" id="OAT71297.1"/>
    </source>
</evidence>
<name>A0A1B7KMH7_PARTM</name>
<dbReference type="AlphaFoldDB" id="A0A1B7KMH7"/>